<gene>
    <name evidence="2" type="ORF">FA09DRAFT_214062</name>
</gene>
<name>A0A316ZCY9_9BASI</name>
<reference evidence="2 3" key="1">
    <citation type="journal article" date="2018" name="Mol. Biol. Evol.">
        <title>Broad Genomic Sampling Reveals a Smut Pathogenic Ancestry of the Fungal Clade Ustilaginomycotina.</title>
        <authorList>
            <person name="Kijpornyongpan T."/>
            <person name="Mondo S.J."/>
            <person name="Barry K."/>
            <person name="Sandor L."/>
            <person name="Lee J."/>
            <person name="Lipzen A."/>
            <person name="Pangilinan J."/>
            <person name="LaButti K."/>
            <person name="Hainaut M."/>
            <person name="Henrissat B."/>
            <person name="Grigoriev I.V."/>
            <person name="Spatafora J.W."/>
            <person name="Aime M.C."/>
        </authorList>
    </citation>
    <scope>NUCLEOTIDE SEQUENCE [LARGE SCALE GENOMIC DNA]</scope>
    <source>
        <strain evidence="2 3">MCA 4186</strain>
    </source>
</reference>
<organism evidence="2 3">
    <name type="scientific">Tilletiopsis washingtonensis</name>
    <dbReference type="NCBI Taxonomy" id="58919"/>
    <lineage>
        <taxon>Eukaryota</taxon>
        <taxon>Fungi</taxon>
        <taxon>Dikarya</taxon>
        <taxon>Basidiomycota</taxon>
        <taxon>Ustilaginomycotina</taxon>
        <taxon>Exobasidiomycetes</taxon>
        <taxon>Entylomatales</taxon>
        <taxon>Entylomatales incertae sedis</taxon>
        <taxon>Tilletiopsis</taxon>
    </lineage>
</organism>
<feature type="region of interest" description="Disordered" evidence="1">
    <location>
        <begin position="62"/>
        <end position="115"/>
    </location>
</feature>
<protein>
    <submittedName>
        <fullName evidence="2">Uncharacterized protein</fullName>
    </submittedName>
</protein>
<dbReference type="EMBL" id="KZ819287">
    <property type="protein sequence ID" value="PWN99637.1"/>
    <property type="molecule type" value="Genomic_DNA"/>
</dbReference>
<feature type="compositionally biased region" description="Basic and acidic residues" evidence="1">
    <location>
        <begin position="83"/>
        <end position="100"/>
    </location>
</feature>
<feature type="compositionally biased region" description="Gly residues" evidence="1">
    <location>
        <begin position="104"/>
        <end position="115"/>
    </location>
</feature>
<evidence type="ECO:0000256" key="1">
    <source>
        <dbReference type="SAM" id="MobiDB-lite"/>
    </source>
</evidence>
<evidence type="ECO:0000313" key="2">
    <source>
        <dbReference type="EMBL" id="PWN99637.1"/>
    </source>
</evidence>
<dbReference type="Proteomes" id="UP000245946">
    <property type="component" value="Unassembled WGS sequence"/>
</dbReference>
<dbReference type="AlphaFoldDB" id="A0A316ZCY9"/>
<dbReference type="GeneID" id="37267051"/>
<dbReference type="RefSeq" id="XP_025599916.1">
    <property type="nucleotide sequence ID" value="XM_025739505.1"/>
</dbReference>
<sequence>MTDRPMEMRREMRERDLLGDARAREEDLAVGRSTYTQRYRQRSLPRLQCVYGAVSAGYVVLSRPRRPTNDSPKRAIPPPHHLAAHDRARLSKPGPLRDADLDADGGGGGGAIVAG</sequence>
<evidence type="ECO:0000313" key="3">
    <source>
        <dbReference type="Proteomes" id="UP000245946"/>
    </source>
</evidence>
<keyword evidence="3" id="KW-1185">Reference proteome</keyword>
<accession>A0A316ZCY9</accession>
<proteinExistence type="predicted"/>